<dbReference type="GeneID" id="37112690"/>
<evidence type="ECO:0000313" key="3">
    <source>
        <dbReference type="Proteomes" id="UP000246702"/>
    </source>
</evidence>
<dbReference type="InterPro" id="IPR046341">
    <property type="entry name" value="SET_dom_sf"/>
</dbReference>
<dbReference type="PROSITE" id="PS50280">
    <property type="entry name" value="SET"/>
    <property type="match status" value="1"/>
</dbReference>
<proteinExistence type="predicted"/>
<sequence length="156" mass="17336">MCGSQDVCSCRMKWNFSDYTQLVDTGLKGIGVCALANFKKGDILGAFVGKIMPPGYEGDATYALQVHSKSSSTSETRIALLSPKDYGNWTRFINHSCEASTTFGSRTVGDRIFMTIEAVRDIAIFEEITIHYGKGYWSQDKCMCGAKNCLERQKRT</sequence>
<organism evidence="2 3">
    <name type="scientific">Aspergillus sclerotioniger CBS 115572</name>
    <dbReference type="NCBI Taxonomy" id="1450535"/>
    <lineage>
        <taxon>Eukaryota</taxon>
        <taxon>Fungi</taxon>
        <taxon>Dikarya</taxon>
        <taxon>Ascomycota</taxon>
        <taxon>Pezizomycotina</taxon>
        <taxon>Eurotiomycetes</taxon>
        <taxon>Eurotiomycetidae</taxon>
        <taxon>Eurotiales</taxon>
        <taxon>Aspergillaceae</taxon>
        <taxon>Aspergillus</taxon>
        <taxon>Aspergillus subgen. Circumdati</taxon>
    </lineage>
</organism>
<dbReference type="Gene3D" id="2.170.270.10">
    <property type="entry name" value="SET domain"/>
    <property type="match status" value="1"/>
</dbReference>
<keyword evidence="3" id="KW-1185">Reference proteome</keyword>
<dbReference type="Pfam" id="PF00856">
    <property type="entry name" value="SET"/>
    <property type="match status" value="1"/>
</dbReference>
<dbReference type="InterPro" id="IPR053105">
    <property type="entry name" value="Class_V-like_SAM-MTase"/>
</dbReference>
<dbReference type="PANTHER" id="PTHR47250">
    <property type="entry name" value="HISTONE-LYSINE N-METHYLTRANSFERASE SET-6"/>
    <property type="match status" value="1"/>
</dbReference>
<protein>
    <submittedName>
        <fullName evidence="2">SET domain-containing protein</fullName>
    </submittedName>
</protein>
<comment type="caution">
    <text evidence="2">The sequence shown here is derived from an EMBL/GenBank/DDBJ whole genome shotgun (WGS) entry which is preliminary data.</text>
</comment>
<gene>
    <name evidence="2" type="ORF">BO94DRAFT_529892</name>
</gene>
<dbReference type="InterPro" id="IPR001214">
    <property type="entry name" value="SET_dom"/>
</dbReference>
<accession>A0A317XD22</accession>
<evidence type="ECO:0000313" key="2">
    <source>
        <dbReference type="EMBL" id="PWY96514.1"/>
    </source>
</evidence>
<name>A0A317XD22_9EURO</name>
<evidence type="ECO:0000259" key="1">
    <source>
        <dbReference type="PROSITE" id="PS50280"/>
    </source>
</evidence>
<dbReference type="OrthoDB" id="308383at2759"/>
<dbReference type="AlphaFoldDB" id="A0A317XD22"/>
<dbReference type="EMBL" id="MSFK01000001">
    <property type="protein sequence ID" value="PWY96514.1"/>
    <property type="molecule type" value="Genomic_DNA"/>
</dbReference>
<dbReference type="SMART" id="SM00317">
    <property type="entry name" value="SET"/>
    <property type="match status" value="1"/>
</dbReference>
<dbReference type="SUPFAM" id="SSF82199">
    <property type="entry name" value="SET domain"/>
    <property type="match status" value="1"/>
</dbReference>
<reference evidence="2 3" key="1">
    <citation type="submission" date="2016-12" db="EMBL/GenBank/DDBJ databases">
        <title>The genomes of Aspergillus section Nigri reveals drivers in fungal speciation.</title>
        <authorList>
            <consortium name="DOE Joint Genome Institute"/>
            <person name="Vesth T.C."/>
            <person name="Nybo J."/>
            <person name="Theobald S."/>
            <person name="Brandl J."/>
            <person name="Frisvad J.C."/>
            <person name="Nielsen K.F."/>
            <person name="Lyhne E.K."/>
            <person name="Kogle M.E."/>
            <person name="Kuo A."/>
            <person name="Riley R."/>
            <person name="Clum A."/>
            <person name="Nolan M."/>
            <person name="Lipzen A."/>
            <person name="Salamov A."/>
            <person name="Henrissat B."/>
            <person name="Wiebenga A."/>
            <person name="De Vries R.P."/>
            <person name="Grigoriev I.V."/>
            <person name="Mortensen U.H."/>
            <person name="Andersen M.R."/>
            <person name="Baker S.E."/>
        </authorList>
    </citation>
    <scope>NUCLEOTIDE SEQUENCE [LARGE SCALE GENOMIC DNA]</scope>
    <source>
        <strain evidence="2 3">CBS 115572</strain>
    </source>
</reference>
<feature type="domain" description="SET" evidence="1">
    <location>
        <begin position="18"/>
        <end position="133"/>
    </location>
</feature>
<dbReference type="PANTHER" id="PTHR47250:SF3">
    <property type="entry name" value="HISTONE-LYSINE N-METHYLTRANSFERASE SET-6"/>
    <property type="match status" value="1"/>
</dbReference>
<dbReference type="STRING" id="1450535.A0A317XD22"/>
<dbReference type="RefSeq" id="XP_025473275.1">
    <property type="nucleotide sequence ID" value="XM_025610547.1"/>
</dbReference>
<dbReference type="Proteomes" id="UP000246702">
    <property type="component" value="Unassembled WGS sequence"/>
</dbReference>